<dbReference type="Proteomes" id="UP001357485">
    <property type="component" value="Unassembled WGS sequence"/>
</dbReference>
<dbReference type="InterPro" id="IPR006676">
    <property type="entry name" value="tRNA_splic"/>
</dbReference>
<protein>
    <recommendedName>
        <fullName evidence="4">tRNA-splicing endonuclease subunit Sen2</fullName>
        <ecNumber evidence="4">4.6.1.16</ecNumber>
    </recommendedName>
</protein>
<dbReference type="GO" id="GO:0000213">
    <property type="term" value="F:tRNA-intron lyase activity"/>
    <property type="evidence" value="ECO:0007669"/>
    <property type="project" value="UniProtKB-EC"/>
</dbReference>
<comment type="similarity">
    <text evidence="1 4">Belongs to the tRNA-intron endonuclease family.</text>
</comment>
<feature type="domain" description="tRNA intron endonuclease catalytic" evidence="6">
    <location>
        <begin position="343"/>
        <end position="433"/>
    </location>
</feature>
<dbReference type="PIRSF" id="PIRSF011789">
    <property type="entry name" value="tRNA_splic_SEN2"/>
    <property type="match status" value="1"/>
</dbReference>
<evidence type="ECO:0000256" key="1">
    <source>
        <dbReference type="ARBA" id="ARBA00008078"/>
    </source>
</evidence>
<evidence type="ECO:0000313" key="8">
    <source>
        <dbReference type="Proteomes" id="UP001357485"/>
    </source>
</evidence>
<comment type="caution">
    <text evidence="7">The sequence shown here is derived from an EMBL/GenBank/DDBJ whole genome shotgun (WGS) entry which is preliminary data.</text>
</comment>
<dbReference type="EMBL" id="JAVRRA010000244">
    <property type="protein sequence ID" value="KAK5289785.1"/>
    <property type="molecule type" value="Genomic_DNA"/>
</dbReference>
<keyword evidence="3 4" id="KW-0456">Lyase</keyword>
<keyword evidence="7" id="KW-0540">Nuclease</keyword>
<dbReference type="Pfam" id="PF01974">
    <property type="entry name" value="tRNA_int_endo"/>
    <property type="match status" value="1"/>
</dbReference>
<evidence type="ECO:0000256" key="3">
    <source>
        <dbReference type="ARBA" id="ARBA00023239"/>
    </source>
</evidence>
<reference evidence="7 8" key="1">
    <citation type="submission" date="2023-08" db="EMBL/GenBank/DDBJ databases">
        <title>Black Yeasts Isolated from many extreme environments.</title>
        <authorList>
            <person name="Coleine C."/>
            <person name="Stajich J.E."/>
            <person name="Selbmann L."/>
        </authorList>
    </citation>
    <scope>NUCLEOTIDE SEQUENCE [LARGE SCALE GENOMIC DNA]</scope>
    <source>
        <strain evidence="7 8">CCFEE 536</strain>
    </source>
</reference>
<keyword evidence="8" id="KW-1185">Reference proteome</keyword>
<evidence type="ECO:0000313" key="7">
    <source>
        <dbReference type="EMBL" id="KAK5289785.1"/>
    </source>
</evidence>
<keyword evidence="2 4" id="KW-0819">tRNA processing</keyword>
<feature type="compositionally biased region" description="Basic and acidic residues" evidence="5">
    <location>
        <begin position="167"/>
        <end position="177"/>
    </location>
</feature>
<sequence>MTDQSTADRESVPLLREDPDQVPGEVPNANSLPARTHVDTKPQPRRPPKPNFNKIHAKKLPLNTYPLPTFVPQNPLTALHIAYILLKHYISPPSSHPTPPHIGYFSPETRSVHVTDPESIRVLWEQGFFGKGTLSRSEPNWLAAERRRRGLLAGETAEEHTRKRRDERREFKMERARKEREAIEEQLRDEGKIGDVAPLDEVLIEGRSEQQDVLEKSPTSLDQGSIEAAEVLSNGTAMHSAIEPTPPAFQVGERTAFPANVQPATDRSHRSPLTDADVPIANEEHLQLNLAEAFFLTYGLGVLTVLSPSTNLPIPTSALLPLFRAHSSFPPSPPAALAPDDAFLLAYTTYHHFRALGWVVRPGVKFGVDWLLYNRGPVFAHAEFAVLVAPSYSHAAWAGTGLQRGKGQRDWWWLHCVNRVQSQVRKSLIVAFVEVPPPPPPSVGQEAEREAEVGGAVDVGELLRKYRVREFVVKRWLANRSRD</sequence>
<dbReference type="SUPFAM" id="SSF53032">
    <property type="entry name" value="tRNA-intron endonuclease catalytic domain-like"/>
    <property type="match status" value="1"/>
</dbReference>
<dbReference type="InterPro" id="IPR036167">
    <property type="entry name" value="tRNA_intron_Endo_cat-like_sf"/>
</dbReference>
<dbReference type="InterPro" id="IPR011856">
    <property type="entry name" value="tRNA_endonuc-like_dom_sf"/>
</dbReference>
<accession>A0ABR0M7I2</accession>
<dbReference type="EC" id="4.6.1.16" evidence="4"/>
<dbReference type="CDD" id="cd22363">
    <property type="entry name" value="tRNA-intron_lyase_C"/>
    <property type="match status" value="1"/>
</dbReference>
<evidence type="ECO:0000256" key="2">
    <source>
        <dbReference type="ARBA" id="ARBA00022694"/>
    </source>
</evidence>
<keyword evidence="7" id="KW-0378">Hydrolase</keyword>
<gene>
    <name evidence="7" type="primary">SEN2</name>
    <name evidence="7" type="ORF">LTR16_002807</name>
</gene>
<dbReference type="Gene3D" id="3.40.1350.10">
    <property type="match status" value="1"/>
</dbReference>
<comment type="function">
    <text evidence="4">Constitutes one of the two catalytic subunit of the tRNA-splicing endonuclease complex, a complex responsible for identification and cleavage of the splice sites in pre-tRNA. It cleaves pre-tRNA at the 5'- and 3'-splice sites to release the intron. The products are an intron and two tRNA half-molecules bearing 2',3'-cyclic phosphate and 5'-OH termini. There are no conserved sequences at the splice sites, but the intron is invariably located at the same site in the gene, placing the splice sites an invariant distance from the constant structural features of the tRNA body.</text>
</comment>
<evidence type="ECO:0000256" key="4">
    <source>
        <dbReference type="PIRNR" id="PIRNR011789"/>
    </source>
</evidence>
<keyword evidence="7" id="KW-0255">Endonuclease</keyword>
<feature type="region of interest" description="Disordered" evidence="5">
    <location>
        <begin position="1"/>
        <end position="55"/>
    </location>
</feature>
<dbReference type="PANTHER" id="PTHR21227:SF0">
    <property type="entry name" value="TRNA-SPLICING ENDONUCLEASE SUBUNIT SEN2"/>
    <property type="match status" value="1"/>
</dbReference>
<dbReference type="InterPro" id="IPR006677">
    <property type="entry name" value="tRNA_intron_Endonuc_cat-like"/>
</dbReference>
<proteinExistence type="inferred from homology"/>
<organism evidence="7 8">
    <name type="scientific">Cryomyces antarcticus</name>
    <dbReference type="NCBI Taxonomy" id="329879"/>
    <lineage>
        <taxon>Eukaryota</taxon>
        <taxon>Fungi</taxon>
        <taxon>Dikarya</taxon>
        <taxon>Ascomycota</taxon>
        <taxon>Pezizomycotina</taxon>
        <taxon>Dothideomycetes</taxon>
        <taxon>Dothideomycetes incertae sedis</taxon>
        <taxon>Cryomyces</taxon>
    </lineage>
</organism>
<name>A0ABR0M7I2_9PEZI</name>
<feature type="region of interest" description="Disordered" evidence="5">
    <location>
        <begin position="154"/>
        <end position="177"/>
    </location>
</feature>
<feature type="compositionally biased region" description="Basic and acidic residues" evidence="5">
    <location>
        <begin position="1"/>
        <end position="19"/>
    </location>
</feature>
<evidence type="ECO:0000256" key="5">
    <source>
        <dbReference type="SAM" id="MobiDB-lite"/>
    </source>
</evidence>
<dbReference type="InterPro" id="IPR016589">
    <property type="entry name" value="tRNA_splic_SEN2"/>
</dbReference>
<dbReference type="PANTHER" id="PTHR21227">
    <property type="entry name" value="TRNA-SPLICING ENDONUCLEASE SUBUNIT SEN2"/>
    <property type="match status" value="1"/>
</dbReference>
<evidence type="ECO:0000259" key="6">
    <source>
        <dbReference type="Pfam" id="PF01974"/>
    </source>
</evidence>